<evidence type="ECO:0000313" key="3">
    <source>
        <dbReference type="EMBL" id="BAT83732.1"/>
    </source>
</evidence>
<dbReference type="InterPro" id="IPR057135">
    <property type="entry name" value="At4g27190-like_LRR"/>
</dbReference>
<organism evidence="3 4">
    <name type="scientific">Vigna angularis var. angularis</name>
    <dbReference type="NCBI Taxonomy" id="157739"/>
    <lineage>
        <taxon>Eukaryota</taxon>
        <taxon>Viridiplantae</taxon>
        <taxon>Streptophyta</taxon>
        <taxon>Embryophyta</taxon>
        <taxon>Tracheophyta</taxon>
        <taxon>Spermatophyta</taxon>
        <taxon>Magnoliopsida</taxon>
        <taxon>eudicotyledons</taxon>
        <taxon>Gunneridae</taxon>
        <taxon>Pentapetalae</taxon>
        <taxon>rosids</taxon>
        <taxon>fabids</taxon>
        <taxon>Fabales</taxon>
        <taxon>Fabaceae</taxon>
        <taxon>Papilionoideae</taxon>
        <taxon>50 kb inversion clade</taxon>
        <taxon>NPAAA clade</taxon>
        <taxon>indigoferoid/millettioid clade</taxon>
        <taxon>Phaseoleae</taxon>
        <taxon>Vigna</taxon>
    </lineage>
</organism>
<evidence type="ECO:0000256" key="1">
    <source>
        <dbReference type="ARBA" id="ARBA00022821"/>
    </source>
</evidence>
<dbReference type="PANTHER" id="PTHR33463">
    <property type="entry name" value="NB-ARC DOMAIN-CONTAINING PROTEIN-RELATED"/>
    <property type="match status" value="1"/>
</dbReference>
<feature type="domain" description="Disease resistance protein At4g27190-like leucine-rich repeats" evidence="2">
    <location>
        <begin position="255"/>
        <end position="380"/>
    </location>
</feature>
<gene>
    <name evidence="3" type="primary">Vigan.04G093400</name>
    <name evidence="3" type="ORF">VIGAN_04093400</name>
</gene>
<dbReference type="Gene3D" id="3.80.10.10">
    <property type="entry name" value="Ribonuclease Inhibitor"/>
    <property type="match status" value="2"/>
</dbReference>
<dbReference type="AlphaFoldDB" id="A0A0S3RT32"/>
<dbReference type="PANTHER" id="PTHR33463:SF209">
    <property type="entry name" value="DISEASE RESISTANCE PROTEIN RPS2-LIKE"/>
    <property type="match status" value="1"/>
</dbReference>
<feature type="domain" description="Disease resistance protein At4g27190-like leucine-rich repeats" evidence="2">
    <location>
        <begin position="8"/>
        <end position="153"/>
    </location>
</feature>
<name>A0A0S3RT32_PHAAN</name>
<keyword evidence="1" id="KW-0611">Plant defense</keyword>
<dbReference type="Pfam" id="PF23247">
    <property type="entry name" value="LRR_RPS2"/>
    <property type="match status" value="3"/>
</dbReference>
<evidence type="ECO:0000313" key="4">
    <source>
        <dbReference type="Proteomes" id="UP000291084"/>
    </source>
</evidence>
<dbReference type="InterPro" id="IPR050905">
    <property type="entry name" value="Plant_NBS-LRR"/>
</dbReference>
<dbReference type="SUPFAM" id="SSF52047">
    <property type="entry name" value="RNI-like"/>
    <property type="match status" value="1"/>
</dbReference>
<sequence>MEYSKRMILEDYLGMSEVHHRQPIVSDNFFGSFKKLDFDAACNRTILIPSHVLPYLKNLEELNVKESDAMHIIFDIDESDVKTKGVVFGLKKITLKNLSNLKHVWKKNSSKIVSFHNLQEVDVDGCGSLVTLFPLSLAKNLGKLKTLDIQKCEKMVEIVGREDDMEHGTSIEFPCLWYLNLENMPLLSCFYPGKHHLECPLLDRLYVECCPNLKVFRSSFDDDSKKEVLEAPTNLLQQPLFSIEKESPQPVGLTLNEENIKLMSDERLPQDLLCKLEVLILSFEDDNNGKDSLPFDFFHKLPNLKSLRVQKCSGLKEIFPSQKLQVHDKVLSGLKRLFLFELSELECIGLEHTWVQPYSKKLELLKLRTCPRVESIVSCAVSFINLKELYVKLCEKMEYLFTFSTLKTLVKLETLTIKKCESIKEIVKKEDENGCDEIVFVRLRSIKLNSLPKLVSFYPGNATLQCSYLKNVMVAECPNMITFSHGVIKVSNFLKIQTSKDSDSTFHDDLNTMIQKLFHNQPWCCYRDYLLFLGVPDEVSSKINAETYCGFYIFYVSGPIYLAETDDGSEDGY</sequence>
<dbReference type="Proteomes" id="UP000291084">
    <property type="component" value="Chromosome 4"/>
</dbReference>
<proteinExistence type="predicted"/>
<evidence type="ECO:0000259" key="2">
    <source>
        <dbReference type="Pfam" id="PF23247"/>
    </source>
</evidence>
<reference evidence="3 4" key="1">
    <citation type="journal article" date="2015" name="Sci. Rep.">
        <title>The power of single molecule real-time sequencing technology in the de novo assembly of a eukaryotic genome.</title>
        <authorList>
            <person name="Sakai H."/>
            <person name="Naito K."/>
            <person name="Ogiso-Tanaka E."/>
            <person name="Takahashi Y."/>
            <person name="Iseki K."/>
            <person name="Muto C."/>
            <person name="Satou K."/>
            <person name="Teruya K."/>
            <person name="Shiroma A."/>
            <person name="Shimoji M."/>
            <person name="Hirano T."/>
            <person name="Itoh T."/>
            <person name="Kaga A."/>
            <person name="Tomooka N."/>
        </authorList>
    </citation>
    <scope>NUCLEOTIDE SEQUENCE [LARGE SCALE GENOMIC DNA]</scope>
    <source>
        <strain evidence="4">cv. Shumari</strain>
    </source>
</reference>
<accession>A0A0S3RT32</accession>
<keyword evidence="4" id="KW-1185">Reference proteome</keyword>
<dbReference type="InterPro" id="IPR032675">
    <property type="entry name" value="LRR_dom_sf"/>
</dbReference>
<protein>
    <recommendedName>
        <fullName evidence="2">Disease resistance protein At4g27190-like leucine-rich repeats domain-containing protein</fullName>
    </recommendedName>
</protein>
<dbReference type="OrthoDB" id="1704964at2759"/>
<feature type="domain" description="Disease resistance protein At4g27190-like leucine-rich repeats" evidence="2">
    <location>
        <begin position="382"/>
        <end position="481"/>
    </location>
</feature>
<dbReference type="EMBL" id="AP015037">
    <property type="protein sequence ID" value="BAT83732.1"/>
    <property type="molecule type" value="Genomic_DNA"/>
</dbReference>